<dbReference type="Proteomes" id="UP000269154">
    <property type="component" value="Unassembled WGS sequence"/>
</dbReference>
<protein>
    <submittedName>
        <fullName evidence="1">Uncharacterized protein</fullName>
    </submittedName>
</protein>
<accession>A0A3N6QW78</accession>
<dbReference type="EMBL" id="RCBY01000402">
    <property type="protein sequence ID" value="RQH21058.1"/>
    <property type="molecule type" value="Genomic_DNA"/>
</dbReference>
<dbReference type="RefSeq" id="WP_124146826.1">
    <property type="nucleotide sequence ID" value="NZ_CAWOKI010000197.1"/>
</dbReference>
<evidence type="ECO:0000313" key="1">
    <source>
        <dbReference type="EMBL" id="RQH21058.1"/>
    </source>
</evidence>
<keyword evidence="2" id="KW-1185">Reference proteome</keyword>
<dbReference type="AlphaFoldDB" id="A0A3N6QW78"/>
<dbReference type="OrthoDB" id="580965at2"/>
<name>A0A3N6QW78_9CYAN</name>
<sequence length="414" mass="49176">MLNYNLKSLSTNNNHKSAKQEQRLYQHLQDLARQQDPEELIGNFRALFIDASGYFIPEIWQVMETIIHADPDEEEFHNILNRSCYILINFWLQNPQLQKSIPELVSIFQVKPNNLPSCWTSKRLRTLIRSFTETEKYVALQRLAKMFIRETQENTKIADRKLEKLIDRYPYLYEHCFFNDESTDQEQQEIKMIGRRQQQKYEIDLSKYITYQRLPRKNNSIENPTLMKDEELNEVVKYFTKKVHGRQTLRDQAQQFQTYCDFTCSYGTFKDGLYEYLTDTIDPGYSKCQFNRKLYDKLQNTWSDNNTQKPNDSLILGTCKKMLDFLVVESLEQPKHFVFYDLINNLGATIVIGMFLKIVLFCHQAKPYLEQKFSILFNHYQGATTGKVWWLVKSMETLNVAFSTNLVGINLWCF</sequence>
<comment type="caution">
    <text evidence="1">The sequence shown here is derived from an EMBL/GenBank/DDBJ whole genome shotgun (WGS) entry which is preliminary data.</text>
</comment>
<gene>
    <name evidence="1" type="ORF">D5R40_31705</name>
</gene>
<proteinExistence type="predicted"/>
<organism evidence="1 2">
    <name type="scientific">Okeania hirsuta</name>
    <dbReference type="NCBI Taxonomy" id="1458930"/>
    <lineage>
        <taxon>Bacteria</taxon>
        <taxon>Bacillati</taxon>
        <taxon>Cyanobacteriota</taxon>
        <taxon>Cyanophyceae</taxon>
        <taxon>Oscillatoriophycideae</taxon>
        <taxon>Oscillatoriales</taxon>
        <taxon>Microcoleaceae</taxon>
        <taxon>Okeania</taxon>
    </lineage>
</organism>
<evidence type="ECO:0000313" key="2">
    <source>
        <dbReference type="Proteomes" id="UP000269154"/>
    </source>
</evidence>
<reference evidence="1 2" key="1">
    <citation type="journal article" date="2018" name="ACS Chem. Biol.">
        <title>Ketoreductase domain dysfunction expands chemodiversity: malyngamide biosynthesis in the cyanobacterium Okeania hirsuta.</title>
        <authorList>
            <person name="Moss N.A."/>
            <person name="Leao T."/>
            <person name="Rankin M."/>
            <person name="McCullough T.M."/>
            <person name="Qu P."/>
            <person name="Korobeynikov A."/>
            <person name="Smith J.L."/>
            <person name="Gerwick L."/>
            <person name="Gerwick W.H."/>
        </authorList>
    </citation>
    <scope>NUCLEOTIDE SEQUENCE [LARGE SCALE GENOMIC DNA]</scope>
    <source>
        <strain evidence="1 2">PAB10Feb10-1</strain>
    </source>
</reference>